<dbReference type="PROSITE" id="PS50066">
    <property type="entry name" value="MADS_BOX_2"/>
    <property type="match status" value="1"/>
</dbReference>
<evidence type="ECO:0000256" key="6">
    <source>
        <dbReference type="SAM" id="Coils"/>
    </source>
</evidence>
<accession>A0A2H5MXT5</accession>
<dbReference type="SMART" id="SM00432">
    <property type="entry name" value="MADS"/>
    <property type="match status" value="1"/>
</dbReference>
<dbReference type="EMBL" id="BDQV01005533">
    <property type="protein sequence ID" value="GAY32786.1"/>
    <property type="molecule type" value="Genomic_DNA"/>
</dbReference>
<keyword evidence="9" id="KW-1185">Reference proteome</keyword>
<protein>
    <recommendedName>
        <fullName evidence="7">MADS-box domain-containing protein</fullName>
    </recommendedName>
</protein>
<dbReference type="GO" id="GO:0000981">
    <property type="term" value="F:DNA-binding transcription factor activity, RNA polymerase II-specific"/>
    <property type="evidence" value="ECO:0007669"/>
    <property type="project" value="TreeGrafter"/>
</dbReference>
<feature type="coiled-coil region" evidence="6">
    <location>
        <begin position="91"/>
        <end position="125"/>
    </location>
</feature>
<evidence type="ECO:0000256" key="2">
    <source>
        <dbReference type="ARBA" id="ARBA00023015"/>
    </source>
</evidence>
<dbReference type="GO" id="GO:0046983">
    <property type="term" value="F:protein dimerization activity"/>
    <property type="evidence" value="ECO:0007669"/>
    <property type="project" value="InterPro"/>
</dbReference>
<dbReference type="Proteomes" id="UP000236630">
    <property type="component" value="Unassembled WGS sequence"/>
</dbReference>
<feature type="domain" description="MADS-box" evidence="7">
    <location>
        <begin position="9"/>
        <end position="69"/>
    </location>
</feature>
<dbReference type="SUPFAM" id="SSF55455">
    <property type="entry name" value="SRF-like"/>
    <property type="match status" value="1"/>
</dbReference>
<dbReference type="InterPro" id="IPR002100">
    <property type="entry name" value="TF_MADSbox"/>
</dbReference>
<dbReference type="PRINTS" id="PR00404">
    <property type="entry name" value="MADSDOMAIN"/>
</dbReference>
<proteinExistence type="predicted"/>
<name>A0A2H5MXT5_CITUN</name>
<evidence type="ECO:0000313" key="9">
    <source>
        <dbReference type="Proteomes" id="UP000236630"/>
    </source>
</evidence>
<evidence type="ECO:0000313" key="8">
    <source>
        <dbReference type="EMBL" id="GAY32786.1"/>
    </source>
</evidence>
<evidence type="ECO:0000256" key="3">
    <source>
        <dbReference type="ARBA" id="ARBA00023125"/>
    </source>
</evidence>
<evidence type="ECO:0000256" key="1">
    <source>
        <dbReference type="ARBA" id="ARBA00004123"/>
    </source>
</evidence>
<dbReference type="GO" id="GO:0005634">
    <property type="term" value="C:nucleus"/>
    <property type="evidence" value="ECO:0007669"/>
    <property type="project" value="UniProtKB-SubCell"/>
</dbReference>
<dbReference type="FunFam" id="3.40.1810.10:FF:000006">
    <property type="entry name" value="Agamous-like MADS-box protein AGL62"/>
    <property type="match status" value="1"/>
</dbReference>
<evidence type="ECO:0000256" key="4">
    <source>
        <dbReference type="ARBA" id="ARBA00023163"/>
    </source>
</evidence>
<keyword evidence="4" id="KW-0804">Transcription</keyword>
<dbReference type="AlphaFoldDB" id="A0A2H5MXT5"/>
<dbReference type="Gene3D" id="3.40.1810.10">
    <property type="entry name" value="Transcription factor, MADS-box"/>
    <property type="match status" value="1"/>
</dbReference>
<keyword evidence="6" id="KW-0175">Coiled coil</keyword>
<reference evidence="8 9" key="1">
    <citation type="journal article" date="2017" name="Front. Genet.">
        <title>Draft sequencing of the heterozygous diploid genome of Satsuma (Citrus unshiu Marc.) using a hybrid assembly approach.</title>
        <authorList>
            <person name="Shimizu T."/>
            <person name="Tanizawa Y."/>
            <person name="Mochizuki T."/>
            <person name="Nagasaki H."/>
            <person name="Yoshioka T."/>
            <person name="Toyoda A."/>
            <person name="Fujiyama A."/>
            <person name="Kaminuma E."/>
            <person name="Nakamura Y."/>
        </authorList>
    </citation>
    <scope>NUCLEOTIDE SEQUENCE [LARGE SCALE GENOMIC DNA]</scope>
    <source>
        <strain evidence="9">cv. Miyagawa wase</strain>
    </source>
</reference>
<evidence type="ECO:0000259" key="7">
    <source>
        <dbReference type="PROSITE" id="PS50066"/>
    </source>
</evidence>
<dbReference type="Pfam" id="PF00319">
    <property type="entry name" value="SRF-TF"/>
    <property type="match status" value="1"/>
</dbReference>
<keyword evidence="2" id="KW-0805">Transcription regulation</keyword>
<keyword evidence="3" id="KW-0238">DNA-binding</keyword>
<dbReference type="PANTHER" id="PTHR11945">
    <property type="entry name" value="MADS BOX PROTEIN"/>
    <property type="match status" value="1"/>
</dbReference>
<evidence type="ECO:0000256" key="5">
    <source>
        <dbReference type="ARBA" id="ARBA00023242"/>
    </source>
</evidence>
<sequence length="220" mass="25035">MEASKQKNKGLQKIEIKRVERKSARQVTFSKRKKGLFNKASELCVLCGAEVAIVIMSPHKRAFTFGHPNPDDVLDRFLTGVDAKSSLAATTVEDDEKLERLKQEYVELLNRLKEEEKKRDEIAKKRGNDGANGVFWWDQYSIDDMERDELELYLKSLEKLKTSVKSKVDELAAASQASNNFVNQFNIDNNVPIDFGSEFDDLCCLLEGTNEDGILRNLDL</sequence>
<dbReference type="InterPro" id="IPR036879">
    <property type="entry name" value="TF_MADSbox_sf"/>
</dbReference>
<gene>
    <name evidence="8" type="ORF">CUMW_285470</name>
</gene>
<keyword evidence="5" id="KW-0539">Nucleus</keyword>
<dbReference type="GO" id="GO:0000978">
    <property type="term" value="F:RNA polymerase II cis-regulatory region sequence-specific DNA binding"/>
    <property type="evidence" value="ECO:0007669"/>
    <property type="project" value="TreeGrafter"/>
</dbReference>
<comment type="subcellular location">
    <subcellularLocation>
        <location evidence="1">Nucleus</location>
    </subcellularLocation>
</comment>
<dbReference type="PANTHER" id="PTHR11945:SF776">
    <property type="entry name" value="AGAMOUS-LIKE 50-RELATED"/>
    <property type="match status" value="1"/>
</dbReference>
<organism evidence="8 9">
    <name type="scientific">Citrus unshiu</name>
    <name type="common">Satsuma mandarin</name>
    <name type="synonym">Citrus nobilis var. unshiu</name>
    <dbReference type="NCBI Taxonomy" id="55188"/>
    <lineage>
        <taxon>Eukaryota</taxon>
        <taxon>Viridiplantae</taxon>
        <taxon>Streptophyta</taxon>
        <taxon>Embryophyta</taxon>
        <taxon>Tracheophyta</taxon>
        <taxon>Spermatophyta</taxon>
        <taxon>Magnoliopsida</taxon>
        <taxon>eudicotyledons</taxon>
        <taxon>Gunneridae</taxon>
        <taxon>Pentapetalae</taxon>
        <taxon>rosids</taxon>
        <taxon>malvids</taxon>
        <taxon>Sapindales</taxon>
        <taxon>Rutaceae</taxon>
        <taxon>Aurantioideae</taxon>
        <taxon>Citrus</taxon>
    </lineage>
</organism>
<comment type="caution">
    <text evidence="8">The sequence shown here is derived from an EMBL/GenBank/DDBJ whole genome shotgun (WGS) entry which is preliminary data.</text>
</comment>